<comment type="similarity">
    <text evidence="1">Belongs to the glycosyl hydrolase 13 family.</text>
</comment>
<comment type="caution">
    <text evidence="5">The sequence shown here is derived from an EMBL/GenBank/DDBJ whole genome shotgun (WGS) entry which is preliminary data.</text>
</comment>
<accession>A0A419T0A8</accession>
<dbReference type="GO" id="GO:0004556">
    <property type="term" value="F:alpha-amylase activity"/>
    <property type="evidence" value="ECO:0007669"/>
    <property type="project" value="TreeGrafter"/>
</dbReference>
<organism evidence="5 6">
    <name type="scientific">Lacrimispora algidixylanolytica</name>
    <dbReference type="NCBI Taxonomy" id="94868"/>
    <lineage>
        <taxon>Bacteria</taxon>
        <taxon>Bacillati</taxon>
        <taxon>Bacillota</taxon>
        <taxon>Clostridia</taxon>
        <taxon>Lachnospirales</taxon>
        <taxon>Lachnospiraceae</taxon>
        <taxon>Lacrimispora</taxon>
    </lineage>
</organism>
<dbReference type="OrthoDB" id="9805159at2"/>
<dbReference type="Pfam" id="PF23915">
    <property type="entry name" value="SusG_C"/>
    <property type="match status" value="1"/>
</dbReference>
<keyword evidence="3" id="KW-0326">Glycosidase</keyword>
<dbReference type="SUPFAM" id="SSF51011">
    <property type="entry name" value="Glycosyl hydrolase domain"/>
    <property type="match status" value="1"/>
</dbReference>
<dbReference type="InterPro" id="IPR013780">
    <property type="entry name" value="Glyco_hydro_b"/>
</dbReference>
<dbReference type="SUPFAM" id="SSF51445">
    <property type="entry name" value="(Trans)glycosidases"/>
    <property type="match status" value="1"/>
</dbReference>
<keyword evidence="2 5" id="KW-0378">Hydrolase</keyword>
<dbReference type="InterPro" id="IPR045857">
    <property type="entry name" value="O16G_dom_2"/>
</dbReference>
<evidence type="ECO:0000313" key="5">
    <source>
        <dbReference type="EMBL" id="RKD30883.1"/>
    </source>
</evidence>
<dbReference type="GO" id="GO:0009313">
    <property type="term" value="P:oligosaccharide catabolic process"/>
    <property type="evidence" value="ECO:0007669"/>
    <property type="project" value="TreeGrafter"/>
</dbReference>
<evidence type="ECO:0000256" key="3">
    <source>
        <dbReference type="ARBA" id="ARBA00023295"/>
    </source>
</evidence>
<dbReference type="CDD" id="cd11333">
    <property type="entry name" value="AmyAc_SI_OligoGlu_DGase"/>
    <property type="match status" value="1"/>
</dbReference>
<dbReference type="SMART" id="SM00642">
    <property type="entry name" value="Aamy"/>
    <property type="match status" value="1"/>
</dbReference>
<dbReference type="Gene3D" id="3.90.400.10">
    <property type="entry name" value="Oligo-1,6-glucosidase, Domain 2"/>
    <property type="match status" value="1"/>
</dbReference>
<sequence length="557" mass="65148">MNKKWWHDKVAYQIYPKSFKDTNDDGIGDIRGIIDKLDYLKELGIDLIWLSPIYCSPLADQGYDISDYYKIDPRFGTMEEMDELIAETKKREMKLIMDLVVNHCSDEHEWFQKALKDPKGEYGDYFYIQEGKGGKSPNNLRSYFGGSAWERIEDSDLYYLHLFHKKQPDLNWENPVLRDKIYEMINWWLEKGIAGFRIDAIINIKKVIPFHDYEPDRDDGLTSSEKMVDEAEGVLELLNEMKEATFQKHDAFTVGEVFREKKEDLEAFIGERGCFSSMFDFNETVFGISEKGWYDYQQVTPDDYRDCCFASQLRSDGIGFLSNIIENHDEPRGVSHYIPKGECSDKSKKMLATVYFMLKGLPFIYQGQEIGMENVPFSSIDEINDISTLDQYKVALNQGFSEEEAFSIVCRYSRDNARVPFQWDDGANAGFTQAIPWLKVNPNYKELNLKQQMEEEDSVFHYYKKLIALRKGEAHRETLVYGDFEPVYTELKRVMAYYRVGEDEKILIIGNFKTQPQELMLEEEDYEVLLNNEQELASVGRKILLNGYQAVILRFKR</sequence>
<name>A0A419T0A8_9FIRM</name>
<dbReference type="PANTHER" id="PTHR10357">
    <property type="entry name" value="ALPHA-AMYLASE FAMILY MEMBER"/>
    <property type="match status" value="1"/>
</dbReference>
<dbReference type="InterPro" id="IPR006047">
    <property type="entry name" value="GH13_cat_dom"/>
</dbReference>
<dbReference type="InterPro" id="IPR056300">
    <property type="entry name" value="SusG-like_C"/>
</dbReference>
<evidence type="ECO:0000256" key="2">
    <source>
        <dbReference type="ARBA" id="ARBA00022801"/>
    </source>
</evidence>
<dbReference type="EMBL" id="MCIA01000024">
    <property type="protein sequence ID" value="RKD30883.1"/>
    <property type="molecule type" value="Genomic_DNA"/>
</dbReference>
<dbReference type="Gene3D" id="2.60.40.1180">
    <property type="entry name" value="Golgi alpha-mannosidase II"/>
    <property type="match status" value="1"/>
</dbReference>
<reference evidence="5 6" key="1">
    <citation type="submission" date="2016-08" db="EMBL/GenBank/DDBJ databases">
        <title>A new outlook on sporulation: Clostridium algidixylanolyticum.</title>
        <authorList>
            <person name="Poppleton D.I."/>
            <person name="Gribaldo S."/>
        </authorList>
    </citation>
    <scope>NUCLEOTIDE SEQUENCE [LARGE SCALE GENOMIC DNA]</scope>
    <source>
        <strain evidence="5 6">SPL73</strain>
    </source>
</reference>
<dbReference type="AlphaFoldDB" id="A0A419T0A8"/>
<gene>
    <name evidence="5" type="ORF">BET01_20975</name>
</gene>
<protein>
    <submittedName>
        <fullName evidence="5">Glucohydrolase</fullName>
    </submittedName>
</protein>
<evidence type="ECO:0000259" key="4">
    <source>
        <dbReference type="SMART" id="SM00642"/>
    </source>
</evidence>
<dbReference type="Pfam" id="PF00128">
    <property type="entry name" value="Alpha-amylase"/>
    <property type="match status" value="1"/>
</dbReference>
<dbReference type="FunFam" id="3.90.400.10:FF:000002">
    <property type="entry name" value="Sucrose isomerase"/>
    <property type="match status" value="1"/>
</dbReference>
<dbReference type="InterPro" id="IPR017853">
    <property type="entry name" value="GH"/>
</dbReference>
<dbReference type="PANTHER" id="PTHR10357:SF179">
    <property type="entry name" value="NEUTRAL AND BASIC AMINO ACID TRANSPORT PROTEIN RBAT"/>
    <property type="match status" value="1"/>
</dbReference>
<proteinExistence type="inferred from homology"/>
<evidence type="ECO:0000256" key="1">
    <source>
        <dbReference type="ARBA" id="ARBA00008061"/>
    </source>
</evidence>
<feature type="domain" description="Glycosyl hydrolase family 13 catalytic" evidence="4">
    <location>
        <begin position="13"/>
        <end position="418"/>
    </location>
</feature>
<dbReference type="FunFam" id="3.20.20.80:FF:000064">
    <property type="entry name" value="Oligo-1,6-glucosidase"/>
    <property type="match status" value="2"/>
</dbReference>
<dbReference type="Gene3D" id="3.20.20.80">
    <property type="entry name" value="Glycosidases"/>
    <property type="match status" value="1"/>
</dbReference>
<keyword evidence="6" id="KW-1185">Reference proteome</keyword>
<dbReference type="Proteomes" id="UP000284277">
    <property type="component" value="Unassembled WGS sequence"/>
</dbReference>
<dbReference type="RefSeq" id="WP_120197402.1">
    <property type="nucleotide sequence ID" value="NZ_MCIA01000024.1"/>
</dbReference>
<evidence type="ECO:0000313" key="6">
    <source>
        <dbReference type="Proteomes" id="UP000284277"/>
    </source>
</evidence>